<gene>
    <name evidence="1" type="ORF">SDC9_134106</name>
</gene>
<evidence type="ECO:0000313" key="1">
    <source>
        <dbReference type="EMBL" id="MPM87013.1"/>
    </source>
</evidence>
<name>A0A645DDU8_9ZZZZ</name>
<protein>
    <submittedName>
        <fullName evidence="1">Uncharacterized protein</fullName>
    </submittedName>
</protein>
<comment type="caution">
    <text evidence="1">The sequence shown here is derived from an EMBL/GenBank/DDBJ whole genome shotgun (WGS) entry which is preliminary data.</text>
</comment>
<accession>A0A645DDU8</accession>
<sequence>MQAVMPRLGNGCINAVQAFFHAGIQKIEISIKQEDVRLVEKNVLG</sequence>
<proteinExistence type="predicted"/>
<reference evidence="1" key="1">
    <citation type="submission" date="2019-08" db="EMBL/GenBank/DDBJ databases">
        <authorList>
            <person name="Kucharzyk K."/>
            <person name="Murdoch R.W."/>
            <person name="Higgins S."/>
            <person name="Loffler F."/>
        </authorList>
    </citation>
    <scope>NUCLEOTIDE SEQUENCE</scope>
</reference>
<dbReference type="EMBL" id="VSSQ01034929">
    <property type="protein sequence ID" value="MPM87013.1"/>
    <property type="molecule type" value="Genomic_DNA"/>
</dbReference>
<organism evidence="1">
    <name type="scientific">bioreactor metagenome</name>
    <dbReference type="NCBI Taxonomy" id="1076179"/>
    <lineage>
        <taxon>unclassified sequences</taxon>
        <taxon>metagenomes</taxon>
        <taxon>ecological metagenomes</taxon>
    </lineage>
</organism>
<dbReference type="AlphaFoldDB" id="A0A645DDU8"/>